<dbReference type="Proteomes" id="UP000436006">
    <property type="component" value="Unassembled WGS sequence"/>
</dbReference>
<accession>A0A7K1S3X8</accession>
<proteinExistence type="predicted"/>
<evidence type="ECO:0000313" key="2">
    <source>
        <dbReference type="Proteomes" id="UP000436006"/>
    </source>
</evidence>
<sequence>MPTHPYQFLNRRGENSLNYRRRLMGFAISYRISKPSHYQHVAEQIVALDLVKEFDQFTPILDINQWIK</sequence>
<reference evidence="1 2" key="1">
    <citation type="submission" date="2019-12" db="EMBL/GenBank/DDBJ databases">
        <title>Spirosoma sp. HMF4905 genome sequencing and assembly.</title>
        <authorList>
            <person name="Kang H."/>
            <person name="Cha I."/>
            <person name="Kim H."/>
            <person name="Joh K."/>
        </authorList>
    </citation>
    <scope>NUCLEOTIDE SEQUENCE [LARGE SCALE GENOMIC DNA]</scope>
    <source>
        <strain evidence="1 2">HMF4905</strain>
    </source>
</reference>
<comment type="caution">
    <text evidence="1">The sequence shown here is derived from an EMBL/GenBank/DDBJ whole genome shotgun (WGS) entry which is preliminary data.</text>
</comment>
<evidence type="ECO:0000313" key="1">
    <source>
        <dbReference type="EMBL" id="MVM28524.1"/>
    </source>
</evidence>
<gene>
    <name evidence="1" type="ORF">GO755_00670</name>
</gene>
<dbReference type="AlphaFoldDB" id="A0A7K1S3X8"/>
<protein>
    <submittedName>
        <fullName evidence="1">Uncharacterized protein</fullName>
    </submittedName>
</protein>
<dbReference type="RefSeq" id="WP_157582644.1">
    <property type="nucleotide sequence ID" value="NZ_WPIN01000001.1"/>
</dbReference>
<organism evidence="1 2">
    <name type="scientific">Spirosoma arboris</name>
    <dbReference type="NCBI Taxonomy" id="2682092"/>
    <lineage>
        <taxon>Bacteria</taxon>
        <taxon>Pseudomonadati</taxon>
        <taxon>Bacteroidota</taxon>
        <taxon>Cytophagia</taxon>
        <taxon>Cytophagales</taxon>
        <taxon>Cytophagaceae</taxon>
        <taxon>Spirosoma</taxon>
    </lineage>
</organism>
<dbReference type="EMBL" id="WPIN01000001">
    <property type="protein sequence ID" value="MVM28524.1"/>
    <property type="molecule type" value="Genomic_DNA"/>
</dbReference>
<keyword evidence="2" id="KW-1185">Reference proteome</keyword>
<name>A0A7K1S3X8_9BACT</name>